<keyword evidence="3" id="KW-1185">Reference proteome</keyword>
<protein>
    <recommendedName>
        <fullName evidence="4">Lectin-like protein BA14k</fullName>
    </recommendedName>
</protein>
<evidence type="ECO:0000313" key="3">
    <source>
        <dbReference type="Proteomes" id="UP001597308"/>
    </source>
</evidence>
<dbReference type="Proteomes" id="UP001597308">
    <property type="component" value="Unassembled WGS sequence"/>
</dbReference>
<reference evidence="3" key="1">
    <citation type="journal article" date="2019" name="Int. J. Syst. Evol. Microbiol.">
        <title>The Global Catalogue of Microorganisms (GCM) 10K type strain sequencing project: providing services to taxonomists for standard genome sequencing and annotation.</title>
        <authorList>
            <consortium name="The Broad Institute Genomics Platform"/>
            <consortium name="The Broad Institute Genome Sequencing Center for Infectious Disease"/>
            <person name="Wu L."/>
            <person name="Ma J."/>
        </authorList>
    </citation>
    <scope>NUCLEOTIDE SEQUENCE [LARGE SCALE GENOMIC DNA]</scope>
    <source>
        <strain evidence="3">KCTC 23707</strain>
    </source>
</reference>
<gene>
    <name evidence="2" type="ORF">ACFSCV_00880</name>
</gene>
<feature type="chain" id="PRO_5045968903" description="Lectin-like protein BA14k" evidence="1">
    <location>
        <begin position="27"/>
        <end position="189"/>
    </location>
</feature>
<evidence type="ECO:0000313" key="2">
    <source>
        <dbReference type="EMBL" id="MFD1701550.1"/>
    </source>
</evidence>
<evidence type="ECO:0000256" key="1">
    <source>
        <dbReference type="SAM" id="SignalP"/>
    </source>
</evidence>
<keyword evidence="1" id="KW-0732">Signal</keyword>
<sequence length="189" mass="20815">MTSIRNAFLAGACALAVVLGSMPAEAASSNRGDRAPAANTIAGVPYDQIQTVGRRDGGWRGGGWRGGGHRGWRGGGYRGGRWGGGRHWGGGRYYGRGWGGRRYYYGHRHRNYGGYAAAGILGLAAGAAIAGNGYGYYDRPYYDGGYGYYDRPYRRGYYSRAYYGGQCKVLQTRRDYYGRRYTVARYRPC</sequence>
<name>A0ABW4K0T8_9HYPH</name>
<proteinExistence type="predicted"/>
<feature type="signal peptide" evidence="1">
    <location>
        <begin position="1"/>
        <end position="26"/>
    </location>
</feature>
<comment type="caution">
    <text evidence="2">The sequence shown here is derived from an EMBL/GenBank/DDBJ whole genome shotgun (WGS) entry which is preliminary data.</text>
</comment>
<evidence type="ECO:0008006" key="4">
    <source>
        <dbReference type="Google" id="ProtNLM"/>
    </source>
</evidence>
<dbReference type="EMBL" id="JBHUER010000001">
    <property type="protein sequence ID" value="MFD1701550.1"/>
    <property type="molecule type" value="Genomic_DNA"/>
</dbReference>
<organism evidence="2 3">
    <name type="scientific">Methylopila henanensis</name>
    <dbReference type="NCBI Taxonomy" id="873516"/>
    <lineage>
        <taxon>Bacteria</taxon>
        <taxon>Pseudomonadati</taxon>
        <taxon>Pseudomonadota</taxon>
        <taxon>Alphaproteobacteria</taxon>
        <taxon>Hyphomicrobiales</taxon>
        <taxon>Methylopilaceae</taxon>
        <taxon>Methylopila</taxon>
    </lineage>
</organism>
<dbReference type="RefSeq" id="WP_378796087.1">
    <property type="nucleotide sequence ID" value="NZ_JBHUER010000001.1"/>
</dbReference>
<accession>A0ABW4K0T8</accession>